<comment type="caution">
    <text evidence="10">The sequence shown here is derived from an EMBL/GenBank/DDBJ whole genome shotgun (WGS) entry which is preliminary data.</text>
</comment>
<keyword evidence="7" id="KW-0807">Transducer</keyword>
<feature type="transmembrane region" description="Helical" evidence="8">
    <location>
        <begin position="273"/>
        <end position="298"/>
    </location>
</feature>
<keyword evidence="5 8" id="KW-0472">Membrane</keyword>
<keyword evidence="2 8" id="KW-0812">Transmembrane</keyword>
<dbReference type="Gene3D" id="1.20.1070.10">
    <property type="entry name" value="Rhodopsin 7-helix transmembrane proteins"/>
    <property type="match status" value="1"/>
</dbReference>
<dbReference type="GO" id="GO:0004930">
    <property type="term" value="F:G protein-coupled receptor activity"/>
    <property type="evidence" value="ECO:0007669"/>
    <property type="project" value="UniProtKB-KW"/>
</dbReference>
<dbReference type="PANTHER" id="PTHR24243">
    <property type="entry name" value="G-PROTEIN COUPLED RECEPTOR"/>
    <property type="match status" value="1"/>
</dbReference>
<evidence type="ECO:0000313" key="10">
    <source>
        <dbReference type="EMBL" id="CAF1034257.1"/>
    </source>
</evidence>
<evidence type="ECO:0000256" key="6">
    <source>
        <dbReference type="ARBA" id="ARBA00023170"/>
    </source>
</evidence>
<feature type="transmembrane region" description="Helical" evidence="8">
    <location>
        <begin position="27"/>
        <end position="48"/>
    </location>
</feature>
<feature type="transmembrane region" description="Helical" evidence="8">
    <location>
        <begin position="101"/>
        <end position="120"/>
    </location>
</feature>
<dbReference type="SUPFAM" id="SSF81321">
    <property type="entry name" value="Family A G protein-coupled receptor-like"/>
    <property type="match status" value="1"/>
</dbReference>
<accession>A0A8S2DXK1</accession>
<reference evidence="10" key="1">
    <citation type="submission" date="2021-02" db="EMBL/GenBank/DDBJ databases">
        <authorList>
            <person name="Nowell W R."/>
        </authorList>
    </citation>
    <scope>NUCLEOTIDE SEQUENCE</scope>
</reference>
<dbReference type="EMBL" id="CAJNOK010007434">
    <property type="protein sequence ID" value="CAF1034257.1"/>
    <property type="molecule type" value="Genomic_DNA"/>
</dbReference>
<dbReference type="InterPro" id="IPR017452">
    <property type="entry name" value="GPCR_Rhodpsn_7TM"/>
</dbReference>
<evidence type="ECO:0000256" key="4">
    <source>
        <dbReference type="ARBA" id="ARBA00023040"/>
    </source>
</evidence>
<dbReference type="Proteomes" id="UP000682733">
    <property type="component" value="Unassembled WGS sequence"/>
</dbReference>
<keyword evidence="4" id="KW-0297">G-protein coupled receptor</keyword>
<dbReference type="GO" id="GO:0005886">
    <property type="term" value="C:plasma membrane"/>
    <property type="evidence" value="ECO:0007669"/>
    <property type="project" value="TreeGrafter"/>
</dbReference>
<comment type="subcellular location">
    <subcellularLocation>
        <location evidence="1">Membrane</location>
        <topology evidence="1">Multi-pass membrane protein</topology>
    </subcellularLocation>
</comment>
<sequence length="336" mass="38391">MAMSNVSLNGSTLSSTLNFIQLQLGRYGMTFFSIFGNIGCILNICVFLQPSLRANSCSVYFIATSIGNFLVLNFGLLTQLLNYGYNISPVNGISLFCKLRAYLSVVFTMLARSSLSIACVDRYASSSSNVRIRHFCHLNNAYRLLIINTLFWFIVQIHILLFLDIKDGICGIISNVYKTFNPFWNLIVVGLSMPLLMGIFGCMTLLNVRKMHQRIKLNTYTNSVANRIRSKDYQLITMLLFQVSVHILLIMPYQIHTLYSTLTQSMKKSSIQIIIEDFTSFITTFLTNISSCLTFYIFTLTARTFRKELYNLLNDFCLNHLFKNKYSTNISQRNNG</sequence>
<evidence type="ECO:0000259" key="9">
    <source>
        <dbReference type="PROSITE" id="PS50262"/>
    </source>
</evidence>
<keyword evidence="3 8" id="KW-1133">Transmembrane helix</keyword>
<evidence type="ECO:0000256" key="2">
    <source>
        <dbReference type="ARBA" id="ARBA00022692"/>
    </source>
</evidence>
<evidence type="ECO:0000256" key="1">
    <source>
        <dbReference type="ARBA" id="ARBA00004141"/>
    </source>
</evidence>
<dbReference type="Proteomes" id="UP000677228">
    <property type="component" value="Unassembled WGS sequence"/>
</dbReference>
<feature type="domain" description="G-protein coupled receptors family 1 profile" evidence="9">
    <location>
        <begin position="39"/>
        <end position="298"/>
    </location>
</feature>
<evidence type="ECO:0000256" key="7">
    <source>
        <dbReference type="ARBA" id="ARBA00023224"/>
    </source>
</evidence>
<feature type="transmembrane region" description="Helical" evidence="8">
    <location>
        <begin position="235"/>
        <end position="253"/>
    </location>
</feature>
<name>A0A8S2DXK1_9BILA</name>
<evidence type="ECO:0000256" key="5">
    <source>
        <dbReference type="ARBA" id="ARBA00023136"/>
    </source>
</evidence>
<evidence type="ECO:0000313" key="11">
    <source>
        <dbReference type="EMBL" id="CAF3802525.1"/>
    </source>
</evidence>
<dbReference type="PROSITE" id="PS50262">
    <property type="entry name" value="G_PROTEIN_RECEP_F1_2"/>
    <property type="match status" value="1"/>
</dbReference>
<protein>
    <recommendedName>
        <fullName evidence="9">G-protein coupled receptors family 1 profile domain-containing protein</fullName>
    </recommendedName>
</protein>
<keyword evidence="6" id="KW-0675">Receptor</keyword>
<proteinExistence type="predicted"/>
<evidence type="ECO:0000256" key="3">
    <source>
        <dbReference type="ARBA" id="ARBA00022989"/>
    </source>
</evidence>
<feature type="transmembrane region" description="Helical" evidence="8">
    <location>
        <begin position="183"/>
        <end position="206"/>
    </location>
</feature>
<organism evidence="10 12">
    <name type="scientific">Didymodactylos carnosus</name>
    <dbReference type="NCBI Taxonomy" id="1234261"/>
    <lineage>
        <taxon>Eukaryota</taxon>
        <taxon>Metazoa</taxon>
        <taxon>Spiralia</taxon>
        <taxon>Gnathifera</taxon>
        <taxon>Rotifera</taxon>
        <taxon>Eurotatoria</taxon>
        <taxon>Bdelloidea</taxon>
        <taxon>Philodinida</taxon>
        <taxon>Philodinidae</taxon>
        <taxon>Didymodactylos</taxon>
    </lineage>
</organism>
<dbReference type="EMBL" id="CAJOBA010007445">
    <property type="protein sequence ID" value="CAF3802525.1"/>
    <property type="molecule type" value="Genomic_DNA"/>
</dbReference>
<evidence type="ECO:0000313" key="12">
    <source>
        <dbReference type="Proteomes" id="UP000677228"/>
    </source>
</evidence>
<feature type="transmembrane region" description="Helical" evidence="8">
    <location>
        <begin position="141"/>
        <end position="163"/>
    </location>
</feature>
<gene>
    <name evidence="10" type="ORF">OVA965_LOCUS16149</name>
    <name evidence="11" type="ORF">TMI583_LOCUS16158</name>
</gene>
<evidence type="ECO:0000256" key="8">
    <source>
        <dbReference type="SAM" id="Phobius"/>
    </source>
</evidence>
<dbReference type="PANTHER" id="PTHR24243:SF230">
    <property type="entry name" value="G-PROTEIN COUPLED RECEPTORS FAMILY 1 PROFILE DOMAIN-CONTAINING PROTEIN"/>
    <property type="match status" value="1"/>
</dbReference>
<dbReference type="AlphaFoldDB" id="A0A8S2DXK1"/>
<feature type="transmembrane region" description="Helical" evidence="8">
    <location>
        <begin position="60"/>
        <end position="81"/>
    </location>
</feature>